<evidence type="ECO:0000256" key="1">
    <source>
        <dbReference type="SAM" id="MobiDB-lite"/>
    </source>
</evidence>
<protein>
    <submittedName>
        <fullName evidence="2">Uncharacterized protein</fullName>
    </submittedName>
</protein>
<gene>
    <name evidence="2" type="ORF">ABUK86_32000</name>
</gene>
<feature type="region of interest" description="Disordered" evidence="1">
    <location>
        <begin position="89"/>
        <end position="110"/>
    </location>
</feature>
<reference evidence="2 3" key="1">
    <citation type="submission" date="2024-06" db="EMBL/GenBank/DDBJ databases">
        <authorList>
            <person name="Bataeva Y.V."/>
            <person name="Grigorian L.N."/>
            <person name="Solomentsev V.I."/>
        </authorList>
    </citation>
    <scope>NUCLEOTIDE SEQUENCE [LARGE SCALE GENOMIC DNA]</scope>
    <source>
        <strain evidence="3">SCPM-O-B-12605 (RCAM04882)</strain>
    </source>
</reference>
<dbReference type="RefSeq" id="WP_344184254.1">
    <property type="nucleotide sequence ID" value="NZ_JBEQNA010000014.1"/>
</dbReference>
<proteinExistence type="predicted"/>
<comment type="caution">
    <text evidence="2">The sequence shown here is derived from an EMBL/GenBank/DDBJ whole genome shotgun (WGS) entry which is preliminary data.</text>
</comment>
<evidence type="ECO:0000313" key="3">
    <source>
        <dbReference type="Proteomes" id="UP001432401"/>
    </source>
</evidence>
<organism evidence="2 3">
    <name type="scientific">Nocardiopsis tropica</name>
    <dbReference type="NCBI Taxonomy" id="109330"/>
    <lineage>
        <taxon>Bacteria</taxon>
        <taxon>Bacillati</taxon>
        <taxon>Actinomycetota</taxon>
        <taxon>Actinomycetes</taxon>
        <taxon>Streptosporangiales</taxon>
        <taxon>Nocardiopsidaceae</taxon>
        <taxon>Nocardiopsis</taxon>
    </lineage>
</organism>
<dbReference type="Proteomes" id="UP001432401">
    <property type="component" value="Unassembled WGS sequence"/>
</dbReference>
<sequence length="110" mass="11921">MRRIDAEDLDLLEETGAVLRGRGFTGRVVETEETGVTARTFVNGVASGPDIAWNSDGRLVSLGNLATGGLPVGPSHHWDAEGRLVSEERHRAQFGRFDPATGEQRPAPWL</sequence>
<dbReference type="EMBL" id="JBEQNB010000030">
    <property type="protein sequence ID" value="MES0838427.1"/>
    <property type="molecule type" value="Genomic_DNA"/>
</dbReference>
<name>A0ABV2A4Y2_9ACTN</name>
<keyword evidence="3" id="KW-1185">Reference proteome</keyword>
<accession>A0ABV2A4Y2</accession>
<evidence type="ECO:0000313" key="2">
    <source>
        <dbReference type="EMBL" id="MES0838427.1"/>
    </source>
</evidence>